<dbReference type="GO" id="GO:0000160">
    <property type="term" value="P:phosphorelay signal transduction system"/>
    <property type="evidence" value="ECO:0007669"/>
    <property type="project" value="InterPro"/>
</dbReference>
<dbReference type="AlphaFoldDB" id="W4L519"/>
<keyword evidence="1 2" id="KW-0597">Phosphoprotein</keyword>
<dbReference type="InterPro" id="IPR011006">
    <property type="entry name" value="CheY-like_superfamily"/>
</dbReference>
<dbReference type="Gene3D" id="3.40.50.2300">
    <property type="match status" value="2"/>
</dbReference>
<dbReference type="Pfam" id="PF00072">
    <property type="entry name" value="Response_reg"/>
    <property type="match status" value="1"/>
</dbReference>
<sequence length="333" mass="37220">MSQEKQGRVLCVDDEPALLRSLQWLLEKEFEVTIALGGEEGLREIGEQDFDVIISDQRMPGMTGAEFLSQAKVLSPRAMRILLTGYTDMDTLLSSVNEGEIWRFVQKPWNRAELSRLVETAAKLVKEGELVDFETPLENAGESKVLVLSHDPDIHRTFKEHPVDNIRVMHTDNLAQAVHVVANERIGVIVSEVTIGMADVTGFISLLKQKQPEIMSVVVADETDLQQLIKLINDGQVYRYTKKPVQASYLKHLVNSAVSKHWQLIAEPAARARLATAEAGETLARTMMQELGLSFAESMAYPSQDIQDLQPATGQVKTTDKLRHAFKKFFGHG</sequence>
<feature type="modified residue" description="4-aspartylphosphate" evidence="2">
    <location>
        <position position="56"/>
    </location>
</feature>
<name>W4L519_ENTF1</name>
<keyword evidence="5" id="KW-1185">Reference proteome</keyword>
<evidence type="ECO:0000256" key="1">
    <source>
        <dbReference type="ARBA" id="ARBA00022553"/>
    </source>
</evidence>
<evidence type="ECO:0000313" key="4">
    <source>
        <dbReference type="EMBL" id="ETW92979.1"/>
    </source>
</evidence>
<evidence type="ECO:0000256" key="2">
    <source>
        <dbReference type="PROSITE-ProRule" id="PRU00169"/>
    </source>
</evidence>
<gene>
    <name evidence="4" type="ORF">ETSY1_41270</name>
</gene>
<dbReference type="HOGENOM" id="CLU_882121_0_0_7"/>
<evidence type="ECO:0000259" key="3">
    <source>
        <dbReference type="PROSITE" id="PS50110"/>
    </source>
</evidence>
<dbReference type="PANTHER" id="PTHR44591:SF19">
    <property type="entry name" value="TWO-COMPONENT RESPONSE REGULATOR-RELATED"/>
    <property type="match status" value="1"/>
</dbReference>
<evidence type="ECO:0000313" key="5">
    <source>
        <dbReference type="Proteomes" id="UP000019141"/>
    </source>
</evidence>
<reference evidence="4 5" key="1">
    <citation type="journal article" date="2014" name="Nature">
        <title>An environmental bacterial taxon with a large and distinct metabolic repertoire.</title>
        <authorList>
            <person name="Wilson M.C."/>
            <person name="Mori T."/>
            <person name="Ruckert C."/>
            <person name="Uria A.R."/>
            <person name="Helf M.J."/>
            <person name="Takada K."/>
            <person name="Gernert C."/>
            <person name="Steffens U.A."/>
            <person name="Heycke N."/>
            <person name="Schmitt S."/>
            <person name="Rinke C."/>
            <person name="Helfrich E.J."/>
            <person name="Brachmann A.O."/>
            <person name="Gurgui C."/>
            <person name="Wakimoto T."/>
            <person name="Kracht M."/>
            <person name="Crusemann M."/>
            <person name="Hentschel U."/>
            <person name="Abe I."/>
            <person name="Matsunaga S."/>
            <person name="Kalinowski J."/>
            <person name="Takeyama H."/>
            <person name="Piel J."/>
        </authorList>
    </citation>
    <scope>NUCLEOTIDE SEQUENCE [LARGE SCALE GENOMIC DNA]</scope>
    <source>
        <strain evidence="5">TSY1</strain>
    </source>
</reference>
<dbReference type="Proteomes" id="UP000019141">
    <property type="component" value="Unassembled WGS sequence"/>
</dbReference>
<protein>
    <recommendedName>
        <fullName evidence="3">Response regulatory domain-containing protein</fullName>
    </recommendedName>
</protein>
<dbReference type="SMART" id="SM00448">
    <property type="entry name" value="REC"/>
    <property type="match status" value="1"/>
</dbReference>
<dbReference type="PROSITE" id="PS50110">
    <property type="entry name" value="RESPONSE_REGULATORY"/>
    <property type="match status" value="1"/>
</dbReference>
<comment type="caution">
    <text evidence="4">The sequence shown here is derived from an EMBL/GenBank/DDBJ whole genome shotgun (WGS) entry which is preliminary data.</text>
</comment>
<proteinExistence type="predicted"/>
<accession>W4L519</accession>
<dbReference type="InterPro" id="IPR050595">
    <property type="entry name" value="Bact_response_regulator"/>
</dbReference>
<feature type="domain" description="Response regulatory" evidence="3">
    <location>
        <begin position="8"/>
        <end position="122"/>
    </location>
</feature>
<dbReference type="SUPFAM" id="SSF52172">
    <property type="entry name" value="CheY-like"/>
    <property type="match status" value="2"/>
</dbReference>
<dbReference type="EMBL" id="AZHW01001333">
    <property type="protein sequence ID" value="ETW92979.1"/>
    <property type="molecule type" value="Genomic_DNA"/>
</dbReference>
<organism evidence="4 5">
    <name type="scientific">Entotheonella factor</name>
    <dbReference type="NCBI Taxonomy" id="1429438"/>
    <lineage>
        <taxon>Bacteria</taxon>
        <taxon>Pseudomonadati</taxon>
        <taxon>Nitrospinota/Tectimicrobiota group</taxon>
        <taxon>Candidatus Tectimicrobiota</taxon>
        <taxon>Candidatus Entotheonellia</taxon>
        <taxon>Candidatus Entotheonellales</taxon>
        <taxon>Candidatus Entotheonellaceae</taxon>
        <taxon>Candidatus Entotheonella</taxon>
    </lineage>
</organism>
<dbReference type="CDD" id="cd17569">
    <property type="entry name" value="REC_HupR-like"/>
    <property type="match status" value="1"/>
</dbReference>
<dbReference type="PANTHER" id="PTHR44591">
    <property type="entry name" value="STRESS RESPONSE REGULATOR PROTEIN 1"/>
    <property type="match status" value="1"/>
</dbReference>
<dbReference type="InterPro" id="IPR001789">
    <property type="entry name" value="Sig_transdc_resp-reg_receiver"/>
</dbReference>